<keyword evidence="3" id="KW-0722">Serine protease inhibitor</keyword>
<dbReference type="Pfam" id="PF00280">
    <property type="entry name" value="potato_inhibit"/>
    <property type="match status" value="1"/>
</dbReference>
<evidence type="ECO:0000313" key="4">
    <source>
        <dbReference type="EMBL" id="KJB60562.1"/>
    </source>
</evidence>
<evidence type="ECO:0000256" key="1">
    <source>
        <dbReference type="ARBA" id="ARBA00008210"/>
    </source>
</evidence>
<dbReference type="eggNOG" id="ENOG502R1UR">
    <property type="taxonomic scope" value="Eukaryota"/>
</dbReference>
<comment type="similarity">
    <text evidence="1">Belongs to the protease inhibitor I13 (potato type I serine protease inhibitor) family.</text>
</comment>
<dbReference type="PANTHER" id="PTHR33091:SF94">
    <property type="entry name" value="PROTEASE INHIBITOR PROTEIN"/>
    <property type="match status" value="1"/>
</dbReference>
<dbReference type="Gramene" id="KJB60562">
    <property type="protein sequence ID" value="KJB60562"/>
    <property type="gene ID" value="B456_009G312600"/>
</dbReference>
<evidence type="ECO:0000313" key="5">
    <source>
        <dbReference type="Proteomes" id="UP000032304"/>
    </source>
</evidence>
<dbReference type="PROSITE" id="PS00285">
    <property type="entry name" value="POTATO_INHIBITOR"/>
    <property type="match status" value="1"/>
</dbReference>
<organism evidence="4 5">
    <name type="scientific">Gossypium raimondii</name>
    <name type="common">Peruvian cotton</name>
    <name type="synonym">Gossypium klotzschianum subsp. raimondii</name>
    <dbReference type="NCBI Taxonomy" id="29730"/>
    <lineage>
        <taxon>Eukaryota</taxon>
        <taxon>Viridiplantae</taxon>
        <taxon>Streptophyta</taxon>
        <taxon>Embryophyta</taxon>
        <taxon>Tracheophyta</taxon>
        <taxon>Spermatophyta</taxon>
        <taxon>Magnoliopsida</taxon>
        <taxon>eudicotyledons</taxon>
        <taxon>Gunneridae</taxon>
        <taxon>Pentapetalae</taxon>
        <taxon>rosids</taxon>
        <taxon>malvids</taxon>
        <taxon>Malvales</taxon>
        <taxon>Malvaceae</taxon>
        <taxon>Malvoideae</taxon>
        <taxon>Gossypium</taxon>
    </lineage>
</organism>
<dbReference type="GO" id="GO:0004867">
    <property type="term" value="F:serine-type endopeptidase inhibitor activity"/>
    <property type="evidence" value="ECO:0007669"/>
    <property type="project" value="UniProtKB-KW"/>
</dbReference>
<dbReference type="InterPro" id="IPR036354">
    <property type="entry name" value="Prot_inh_pot1_sf"/>
</dbReference>
<dbReference type="OMA" id="PELMGTN"/>
<name>A0A0D2QRE4_GOSRA</name>
<proteinExistence type="inferred from homology"/>
<gene>
    <name evidence="4" type="ORF">B456_009G312600</name>
</gene>
<dbReference type="PANTHER" id="PTHR33091">
    <property type="entry name" value="PROTEIN, PUTATIVE, EXPRESSED-RELATED"/>
    <property type="match status" value="1"/>
</dbReference>
<protein>
    <submittedName>
        <fullName evidence="4">Uncharacterized protein</fullName>
    </submittedName>
</protein>
<dbReference type="AlphaFoldDB" id="A0A0D2QRE4"/>
<keyword evidence="2" id="KW-0646">Protease inhibitor</keyword>
<dbReference type="Gene3D" id="3.30.10.10">
    <property type="entry name" value="Trypsin Inhibitor V, subunit A"/>
    <property type="match status" value="1"/>
</dbReference>
<dbReference type="SUPFAM" id="SSF54654">
    <property type="entry name" value="CI-2 family of serine protease inhibitors"/>
    <property type="match status" value="1"/>
</dbReference>
<dbReference type="EMBL" id="CM001748">
    <property type="protein sequence ID" value="KJB60562.1"/>
    <property type="molecule type" value="Genomic_DNA"/>
</dbReference>
<evidence type="ECO:0000256" key="3">
    <source>
        <dbReference type="ARBA" id="ARBA00022900"/>
    </source>
</evidence>
<accession>A0A0D2QRE4</accession>
<evidence type="ECO:0000256" key="2">
    <source>
        <dbReference type="ARBA" id="ARBA00022690"/>
    </source>
</evidence>
<keyword evidence="5" id="KW-1185">Reference proteome</keyword>
<dbReference type="STRING" id="29730.A0A0D2QRE4"/>
<dbReference type="InterPro" id="IPR000864">
    <property type="entry name" value="Prot_inh_pot1"/>
</dbReference>
<reference evidence="4 5" key="1">
    <citation type="journal article" date="2012" name="Nature">
        <title>Repeated polyploidization of Gossypium genomes and the evolution of spinnable cotton fibres.</title>
        <authorList>
            <person name="Paterson A.H."/>
            <person name="Wendel J.F."/>
            <person name="Gundlach H."/>
            <person name="Guo H."/>
            <person name="Jenkins J."/>
            <person name="Jin D."/>
            <person name="Llewellyn D."/>
            <person name="Showmaker K.C."/>
            <person name="Shu S."/>
            <person name="Udall J."/>
            <person name="Yoo M.J."/>
            <person name="Byers R."/>
            <person name="Chen W."/>
            <person name="Doron-Faigenboim A."/>
            <person name="Duke M.V."/>
            <person name="Gong L."/>
            <person name="Grimwood J."/>
            <person name="Grover C."/>
            <person name="Grupp K."/>
            <person name="Hu G."/>
            <person name="Lee T.H."/>
            <person name="Li J."/>
            <person name="Lin L."/>
            <person name="Liu T."/>
            <person name="Marler B.S."/>
            <person name="Page J.T."/>
            <person name="Roberts A.W."/>
            <person name="Romanel E."/>
            <person name="Sanders W.S."/>
            <person name="Szadkowski E."/>
            <person name="Tan X."/>
            <person name="Tang H."/>
            <person name="Xu C."/>
            <person name="Wang J."/>
            <person name="Wang Z."/>
            <person name="Zhang D."/>
            <person name="Zhang L."/>
            <person name="Ashrafi H."/>
            <person name="Bedon F."/>
            <person name="Bowers J.E."/>
            <person name="Brubaker C.L."/>
            <person name="Chee P.W."/>
            <person name="Das S."/>
            <person name="Gingle A.R."/>
            <person name="Haigler C.H."/>
            <person name="Harker D."/>
            <person name="Hoffmann L.V."/>
            <person name="Hovav R."/>
            <person name="Jones D.C."/>
            <person name="Lemke C."/>
            <person name="Mansoor S."/>
            <person name="ur Rahman M."/>
            <person name="Rainville L.N."/>
            <person name="Rambani A."/>
            <person name="Reddy U.K."/>
            <person name="Rong J.K."/>
            <person name="Saranga Y."/>
            <person name="Scheffler B.E."/>
            <person name="Scheffler J.A."/>
            <person name="Stelly D.M."/>
            <person name="Triplett B.A."/>
            <person name="Van Deynze A."/>
            <person name="Vaslin M.F."/>
            <person name="Waghmare V.N."/>
            <person name="Walford S.A."/>
            <person name="Wright R.J."/>
            <person name="Zaki E.A."/>
            <person name="Zhang T."/>
            <person name="Dennis E.S."/>
            <person name="Mayer K.F."/>
            <person name="Peterson D.G."/>
            <person name="Rokhsar D.S."/>
            <person name="Wang X."/>
            <person name="Schmutz J."/>
        </authorList>
    </citation>
    <scope>NUCLEOTIDE SEQUENCE [LARGE SCALE GENOMIC DNA]</scope>
</reference>
<sequence length="71" mass="7550">MASDECQGKSSWPELVGTNGETAAATIERENPNVNAQIISDQAIVVPVVDCTRVWVRVNTDGIVTQVPIVG</sequence>
<dbReference type="GO" id="GO:0009611">
    <property type="term" value="P:response to wounding"/>
    <property type="evidence" value="ECO:0007669"/>
    <property type="project" value="InterPro"/>
</dbReference>
<dbReference type="Proteomes" id="UP000032304">
    <property type="component" value="Chromosome 9"/>
</dbReference>